<sequence length="328" mass="37089">MLLNNSNKRKLSTTSKSTKNPSITTLLGTYDDITWPESNVLWRSLTLNLVKYGKEALRQRDLSLQTALDTLQEALSLERLIQCLSTYSELQVSKENDPKRVVDKFLDFHQELASATVEYQALARSSLIFPQPLSVSASNAKKDELEKRNRAVSWIIAALQSELSNIPRKTNIFTNSMCSPSADRKFQNSPSRQRKVTDTLPNRGICNFIATDLAKALHSECNRWFLGYIEKFLDSVRGNTSYTANDSQVASLLCLLKRVDEWLVTVGSKERTWSMNSSKGSIVIEDDDAEACGRVRRKIYEILLRHVESAAMALENMRTIDEDSVVAR</sequence>
<accession>A0A835RUP3</accession>
<dbReference type="Proteomes" id="UP000639772">
    <property type="component" value="Unassembled WGS sequence"/>
</dbReference>
<organism evidence="2 3">
    <name type="scientific">Vanilla planifolia</name>
    <name type="common">Vanilla</name>
    <dbReference type="NCBI Taxonomy" id="51239"/>
    <lineage>
        <taxon>Eukaryota</taxon>
        <taxon>Viridiplantae</taxon>
        <taxon>Streptophyta</taxon>
        <taxon>Embryophyta</taxon>
        <taxon>Tracheophyta</taxon>
        <taxon>Spermatophyta</taxon>
        <taxon>Magnoliopsida</taxon>
        <taxon>Liliopsida</taxon>
        <taxon>Asparagales</taxon>
        <taxon>Orchidaceae</taxon>
        <taxon>Vanilloideae</taxon>
        <taxon>Vanilleae</taxon>
        <taxon>Vanilla</taxon>
    </lineage>
</organism>
<feature type="domain" description="DUF6857" evidence="1">
    <location>
        <begin position="31"/>
        <end position="314"/>
    </location>
</feature>
<dbReference type="PANTHER" id="PTHR31928:SF13">
    <property type="entry name" value="OS07G0588300 PROTEIN"/>
    <property type="match status" value="1"/>
</dbReference>
<evidence type="ECO:0000313" key="3">
    <source>
        <dbReference type="Proteomes" id="UP000639772"/>
    </source>
</evidence>
<protein>
    <recommendedName>
        <fullName evidence="1">DUF6857 domain-containing protein</fullName>
    </recommendedName>
</protein>
<evidence type="ECO:0000259" key="1">
    <source>
        <dbReference type="Pfam" id="PF21647"/>
    </source>
</evidence>
<dbReference type="InterPro" id="IPR049172">
    <property type="entry name" value="DUF6857_pln"/>
</dbReference>
<proteinExistence type="predicted"/>
<reference evidence="2 3" key="1">
    <citation type="journal article" date="2020" name="Nat. Food">
        <title>A phased Vanilla planifolia genome enables genetic improvement of flavour and production.</title>
        <authorList>
            <person name="Hasing T."/>
            <person name="Tang H."/>
            <person name="Brym M."/>
            <person name="Khazi F."/>
            <person name="Huang T."/>
            <person name="Chambers A.H."/>
        </authorList>
    </citation>
    <scope>NUCLEOTIDE SEQUENCE [LARGE SCALE GENOMIC DNA]</scope>
    <source>
        <tissue evidence="2">Leaf</tissue>
    </source>
</reference>
<gene>
    <name evidence="2" type="ORF">HPP92_005784</name>
</gene>
<dbReference type="InterPro" id="IPR010341">
    <property type="entry name" value="DUF936_pln"/>
</dbReference>
<dbReference type="OrthoDB" id="773154at2759"/>
<dbReference type="AlphaFoldDB" id="A0A835RUP3"/>
<comment type="caution">
    <text evidence="2">The sequence shown here is derived from an EMBL/GenBank/DDBJ whole genome shotgun (WGS) entry which is preliminary data.</text>
</comment>
<dbReference type="Pfam" id="PF21647">
    <property type="entry name" value="DUF6857"/>
    <property type="match status" value="1"/>
</dbReference>
<name>A0A835RUP3_VANPL</name>
<dbReference type="PANTHER" id="PTHR31928">
    <property type="entry name" value="EXPRESSED PROTEIN"/>
    <property type="match status" value="1"/>
</dbReference>
<evidence type="ECO:0000313" key="2">
    <source>
        <dbReference type="EMBL" id="KAG0494790.1"/>
    </source>
</evidence>
<dbReference type="EMBL" id="JADCNM010000002">
    <property type="protein sequence ID" value="KAG0494790.1"/>
    <property type="molecule type" value="Genomic_DNA"/>
</dbReference>